<protein>
    <submittedName>
        <fullName evidence="1">Uncharacterized protein</fullName>
    </submittedName>
</protein>
<dbReference type="RefSeq" id="XP_018984204.1">
    <property type="nucleotide sequence ID" value="XM_019129405.1"/>
</dbReference>
<sequence>MDEPILPLARLNISLCCKLKGFHCELPPDCGYLQKERKGGVSQTYTIQSITEAESS</sequence>
<gene>
    <name evidence="1" type="ORF">BABINDRAFT_162546</name>
</gene>
<dbReference type="Proteomes" id="UP000094336">
    <property type="component" value="Unassembled WGS sequence"/>
</dbReference>
<accession>A0A1E3QME6</accession>
<name>A0A1E3QME6_9ASCO</name>
<evidence type="ECO:0000313" key="1">
    <source>
        <dbReference type="EMBL" id="ODQ78876.1"/>
    </source>
</evidence>
<dbReference type="EMBL" id="KV454434">
    <property type="protein sequence ID" value="ODQ78876.1"/>
    <property type="molecule type" value="Genomic_DNA"/>
</dbReference>
<dbReference type="AlphaFoldDB" id="A0A1E3QME6"/>
<evidence type="ECO:0000313" key="2">
    <source>
        <dbReference type="Proteomes" id="UP000094336"/>
    </source>
</evidence>
<keyword evidence="2" id="KW-1185">Reference proteome</keyword>
<reference evidence="2" key="1">
    <citation type="submission" date="2016-05" db="EMBL/GenBank/DDBJ databases">
        <title>Comparative genomics of biotechnologically important yeasts.</title>
        <authorList>
            <consortium name="DOE Joint Genome Institute"/>
            <person name="Riley R."/>
            <person name="Haridas S."/>
            <person name="Wolfe K.H."/>
            <person name="Lopes M.R."/>
            <person name="Hittinger C.T."/>
            <person name="Goker M."/>
            <person name="Salamov A."/>
            <person name="Wisecaver J."/>
            <person name="Long T.M."/>
            <person name="Aerts A.L."/>
            <person name="Barry K."/>
            <person name="Choi C."/>
            <person name="Clum A."/>
            <person name="Coughlan A.Y."/>
            <person name="Deshpande S."/>
            <person name="Douglass A.P."/>
            <person name="Hanson S.J."/>
            <person name="Klenk H.-P."/>
            <person name="Labutti K."/>
            <person name="Lapidus A."/>
            <person name="Lindquist E."/>
            <person name="Lipzen A."/>
            <person name="Meier-Kolthoff J.P."/>
            <person name="Ohm R.A."/>
            <person name="Otillar R.P."/>
            <person name="Pangilinan J."/>
            <person name="Peng Y."/>
            <person name="Rokas A."/>
            <person name="Rosa C.A."/>
            <person name="Scheuner C."/>
            <person name="Sibirny A.A."/>
            <person name="Slot J.C."/>
            <person name="Stielow J.B."/>
            <person name="Sun H."/>
            <person name="Kurtzman C.P."/>
            <person name="Blackwell M."/>
            <person name="Grigoriev I.V."/>
            <person name="Jeffries T.W."/>
        </authorList>
    </citation>
    <scope>NUCLEOTIDE SEQUENCE [LARGE SCALE GENOMIC DNA]</scope>
    <source>
        <strain evidence="2">NRRL Y-12698</strain>
    </source>
</reference>
<dbReference type="GeneID" id="30147258"/>
<organism evidence="1 2">
    <name type="scientific">Babjeviella inositovora NRRL Y-12698</name>
    <dbReference type="NCBI Taxonomy" id="984486"/>
    <lineage>
        <taxon>Eukaryota</taxon>
        <taxon>Fungi</taxon>
        <taxon>Dikarya</taxon>
        <taxon>Ascomycota</taxon>
        <taxon>Saccharomycotina</taxon>
        <taxon>Pichiomycetes</taxon>
        <taxon>Serinales incertae sedis</taxon>
        <taxon>Babjeviella</taxon>
    </lineage>
</organism>
<proteinExistence type="predicted"/>